<keyword evidence="4" id="KW-1185">Reference proteome</keyword>
<feature type="signal peptide" evidence="1">
    <location>
        <begin position="1"/>
        <end position="24"/>
    </location>
</feature>
<evidence type="ECO:0000313" key="3">
    <source>
        <dbReference type="EMBL" id="MBB4014795.1"/>
    </source>
</evidence>
<dbReference type="Gene3D" id="3.40.30.10">
    <property type="entry name" value="Glutaredoxin"/>
    <property type="match status" value="1"/>
</dbReference>
<feature type="domain" description="Thioredoxin" evidence="2">
    <location>
        <begin position="16"/>
        <end position="153"/>
    </location>
</feature>
<dbReference type="Proteomes" id="UP000561045">
    <property type="component" value="Unassembled WGS sequence"/>
</dbReference>
<evidence type="ECO:0000259" key="2">
    <source>
        <dbReference type="PROSITE" id="PS51352"/>
    </source>
</evidence>
<reference evidence="3 4" key="1">
    <citation type="submission" date="2020-08" db="EMBL/GenBank/DDBJ databases">
        <title>Genomic Encyclopedia of Type Strains, Phase IV (KMG-IV): sequencing the most valuable type-strain genomes for metagenomic binning, comparative biology and taxonomic classification.</title>
        <authorList>
            <person name="Goeker M."/>
        </authorList>
    </citation>
    <scope>NUCLEOTIDE SEQUENCE [LARGE SCALE GENOMIC DNA]</scope>
    <source>
        <strain evidence="3 4">DSM 106739</strain>
    </source>
</reference>
<organism evidence="3 4">
    <name type="scientific">Niveibacterium umoris</name>
    <dbReference type="NCBI Taxonomy" id="1193620"/>
    <lineage>
        <taxon>Bacteria</taxon>
        <taxon>Pseudomonadati</taxon>
        <taxon>Pseudomonadota</taxon>
        <taxon>Betaproteobacteria</taxon>
        <taxon>Rhodocyclales</taxon>
        <taxon>Rhodocyclaceae</taxon>
        <taxon>Niveibacterium</taxon>
    </lineage>
</organism>
<protein>
    <submittedName>
        <fullName evidence="3">Protein disulfide-isomerase</fullName>
        <ecNumber evidence="3">5.3.4.1</ecNumber>
    </submittedName>
</protein>
<dbReference type="EC" id="5.3.4.1" evidence="3"/>
<dbReference type="InterPro" id="IPR036249">
    <property type="entry name" value="Thioredoxin-like_sf"/>
</dbReference>
<dbReference type="PROSITE" id="PS51352">
    <property type="entry name" value="THIOREDOXIN_2"/>
    <property type="match status" value="1"/>
</dbReference>
<dbReference type="GO" id="GO:0003756">
    <property type="term" value="F:protein disulfide isomerase activity"/>
    <property type="evidence" value="ECO:0007669"/>
    <property type="project" value="UniProtKB-EC"/>
</dbReference>
<comment type="caution">
    <text evidence="3">The sequence shown here is derived from an EMBL/GenBank/DDBJ whole genome shotgun (WGS) entry which is preliminary data.</text>
</comment>
<dbReference type="Pfam" id="PF13899">
    <property type="entry name" value="Thioredoxin_7"/>
    <property type="match status" value="1"/>
</dbReference>
<feature type="chain" id="PRO_5032469522" evidence="1">
    <location>
        <begin position="25"/>
        <end position="153"/>
    </location>
</feature>
<proteinExistence type="predicted"/>
<dbReference type="RefSeq" id="WP_183638043.1">
    <property type="nucleotide sequence ID" value="NZ_BAABLE010000024.1"/>
</dbReference>
<dbReference type="SUPFAM" id="SSF52833">
    <property type="entry name" value="Thioredoxin-like"/>
    <property type="match status" value="1"/>
</dbReference>
<accession>A0A840BNC5</accession>
<dbReference type="InterPro" id="IPR013766">
    <property type="entry name" value="Thioredoxin_domain"/>
</dbReference>
<keyword evidence="3" id="KW-0413">Isomerase</keyword>
<gene>
    <name evidence="3" type="ORF">GGR36_004152</name>
</gene>
<evidence type="ECO:0000313" key="4">
    <source>
        <dbReference type="Proteomes" id="UP000561045"/>
    </source>
</evidence>
<sequence length="153" mass="16230">MLRALRSSLTILLLILLSTASAGAADVLPYDEKANAHADIAAALAQAKAHKKQVLLVFGANWCKDCRELARKMGEGKLAERVSKRYVVAKVDVGNWDRNQDIAAEYGNPSKKGIPAAAVLAADGKLLKATSAGELASARDMGEAELLAVFDQL</sequence>
<dbReference type="CDD" id="cd02947">
    <property type="entry name" value="TRX_family"/>
    <property type="match status" value="1"/>
</dbReference>
<dbReference type="AlphaFoldDB" id="A0A840BNC5"/>
<dbReference type="EMBL" id="JACIET010000004">
    <property type="protein sequence ID" value="MBB4014795.1"/>
    <property type="molecule type" value="Genomic_DNA"/>
</dbReference>
<keyword evidence="1" id="KW-0732">Signal</keyword>
<evidence type="ECO:0000256" key="1">
    <source>
        <dbReference type="SAM" id="SignalP"/>
    </source>
</evidence>
<name>A0A840BNC5_9RHOO</name>